<dbReference type="Gene3D" id="3.40.640.10">
    <property type="entry name" value="Type I PLP-dependent aspartate aminotransferase-like (Major domain)"/>
    <property type="match status" value="1"/>
</dbReference>
<feature type="compositionally biased region" description="Low complexity" evidence="1">
    <location>
        <begin position="39"/>
        <end position="59"/>
    </location>
</feature>
<dbReference type="OrthoDB" id="10264306at2759"/>
<dbReference type="GO" id="GO:0008265">
    <property type="term" value="F:molybdenum cofactor sulfurtransferase activity"/>
    <property type="evidence" value="ECO:0007669"/>
    <property type="project" value="TreeGrafter"/>
</dbReference>
<evidence type="ECO:0000256" key="1">
    <source>
        <dbReference type="SAM" id="MobiDB-lite"/>
    </source>
</evidence>
<reference evidence="3" key="2">
    <citation type="submission" date="2020-11" db="EMBL/GenBank/DDBJ databases">
        <authorList>
            <consortium name="DOE Joint Genome Institute"/>
            <person name="Kuo A."/>
            <person name="Miyauchi S."/>
            <person name="Kiss E."/>
            <person name="Drula E."/>
            <person name="Kohler A."/>
            <person name="Sanchez-Garcia M."/>
            <person name="Andreopoulos B."/>
            <person name="Barry K.W."/>
            <person name="Bonito G."/>
            <person name="Buee M."/>
            <person name="Carver A."/>
            <person name="Chen C."/>
            <person name="Cichocki N."/>
            <person name="Clum A."/>
            <person name="Culley D."/>
            <person name="Crous P.W."/>
            <person name="Fauchery L."/>
            <person name="Girlanda M."/>
            <person name="Hayes R."/>
            <person name="Keri Z."/>
            <person name="Labutti K."/>
            <person name="Lipzen A."/>
            <person name="Lombard V."/>
            <person name="Magnuson J."/>
            <person name="Maillard F."/>
            <person name="Morin E."/>
            <person name="Murat C."/>
            <person name="Nolan M."/>
            <person name="Ohm R."/>
            <person name="Pangilinan J."/>
            <person name="Pereira M."/>
            <person name="Perotto S."/>
            <person name="Peter M."/>
            <person name="Riley R."/>
            <person name="Sitrit Y."/>
            <person name="Stielow B."/>
            <person name="Szollosi G."/>
            <person name="Zifcakova L."/>
            <person name="Stursova M."/>
            <person name="Spatafora J.W."/>
            <person name="Tedersoo L."/>
            <person name="Vaario L.-M."/>
            <person name="Yamada A."/>
            <person name="Yan M."/>
            <person name="Wang P."/>
            <person name="Xu J."/>
            <person name="Bruns T."/>
            <person name="Baldrian P."/>
            <person name="Vilgalys R."/>
            <person name="Henrissat B."/>
            <person name="Grigoriev I.V."/>
            <person name="Hibbett D."/>
            <person name="Nagy L.G."/>
            <person name="Martin F.M."/>
        </authorList>
    </citation>
    <scope>NUCLEOTIDE SEQUENCE</scope>
    <source>
        <strain evidence="3">UH-Tt-Lm1</strain>
    </source>
</reference>
<accession>A0A9P6HCG3</accession>
<dbReference type="InterPro" id="IPR000192">
    <property type="entry name" value="Aminotrans_V_dom"/>
</dbReference>
<evidence type="ECO:0000313" key="3">
    <source>
        <dbReference type="EMBL" id="KAF9783994.1"/>
    </source>
</evidence>
<keyword evidence="3" id="KW-0808">Transferase</keyword>
<proteinExistence type="predicted"/>
<dbReference type="Proteomes" id="UP000736335">
    <property type="component" value="Unassembled WGS sequence"/>
</dbReference>
<name>A0A9P6HCG3_9AGAM</name>
<gene>
    <name evidence="3" type="ORF">BJ322DRAFT_1007697</name>
</gene>
<dbReference type="Gene3D" id="3.90.1150.10">
    <property type="entry name" value="Aspartate Aminotransferase, domain 1"/>
    <property type="match status" value="1"/>
</dbReference>
<dbReference type="InterPro" id="IPR015421">
    <property type="entry name" value="PyrdxlP-dep_Trfase_major"/>
</dbReference>
<dbReference type="AlphaFoldDB" id="A0A9P6HCG3"/>
<dbReference type="InterPro" id="IPR015422">
    <property type="entry name" value="PyrdxlP-dep_Trfase_small"/>
</dbReference>
<feature type="domain" description="Aminotransferase class V" evidence="2">
    <location>
        <begin position="143"/>
        <end position="422"/>
    </location>
</feature>
<organism evidence="3 4">
    <name type="scientific">Thelephora terrestris</name>
    <dbReference type="NCBI Taxonomy" id="56493"/>
    <lineage>
        <taxon>Eukaryota</taxon>
        <taxon>Fungi</taxon>
        <taxon>Dikarya</taxon>
        <taxon>Basidiomycota</taxon>
        <taxon>Agaricomycotina</taxon>
        <taxon>Agaricomycetes</taxon>
        <taxon>Thelephorales</taxon>
        <taxon>Thelephoraceae</taxon>
        <taxon>Thelephora</taxon>
    </lineage>
</organism>
<evidence type="ECO:0000313" key="4">
    <source>
        <dbReference type="Proteomes" id="UP000736335"/>
    </source>
</evidence>
<dbReference type="SUPFAM" id="SSF53383">
    <property type="entry name" value="PLP-dependent transferases"/>
    <property type="match status" value="1"/>
</dbReference>
<protein>
    <submittedName>
        <fullName evidence="3">Pyridoxal phosphate-dependent transferase</fullName>
    </submittedName>
</protein>
<evidence type="ECO:0000259" key="2">
    <source>
        <dbReference type="Pfam" id="PF00266"/>
    </source>
</evidence>
<dbReference type="EMBL" id="WIUZ02000009">
    <property type="protein sequence ID" value="KAF9783994.1"/>
    <property type="molecule type" value="Genomic_DNA"/>
</dbReference>
<dbReference type="GO" id="GO:0043545">
    <property type="term" value="P:molybdopterin cofactor metabolic process"/>
    <property type="evidence" value="ECO:0007669"/>
    <property type="project" value="TreeGrafter"/>
</dbReference>
<dbReference type="PANTHER" id="PTHR14237">
    <property type="entry name" value="MOLYBDOPTERIN COFACTOR SULFURASE MOSC"/>
    <property type="match status" value="1"/>
</dbReference>
<reference evidence="3" key="1">
    <citation type="journal article" date="2020" name="Nat. Commun.">
        <title>Large-scale genome sequencing of mycorrhizal fungi provides insights into the early evolution of symbiotic traits.</title>
        <authorList>
            <person name="Miyauchi S."/>
            <person name="Kiss E."/>
            <person name="Kuo A."/>
            <person name="Drula E."/>
            <person name="Kohler A."/>
            <person name="Sanchez-Garcia M."/>
            <person name="Morin E."/>
            <person name="Andreopoulos B."/>
            <person name="Barry K.W."/>
            <person name="Bonito G."/>
            <person name="Buee M."/>
            <person name="Carver A."/>
            <person name="Chen C."/>
            <person name="Cichocki N."/>
            <person name="Clum A."/>
            <person name="Culley D."/>
            <person name="Crous P.W."/>
            <person name="Fauchery L."/>
            <person name="Girlanda M."/>
            <person name="Hayes R.D."/>
            <person name="Keri Z."/>
            <person name="LaButti K."/>
            <person name="Lipzen A."/>
            <person name="Lombard V."/>
            <person name="Magnuson J."/>
            <person name="Maillard F."/>
            <person name="Murat C."/>
            <person name="Nolan M."/>
            <person name="Ohm R.A."/>
            <person name="Pangilinan J."/>
            <person name="Pereira M.F."/>
            <person name="Perotto S."/>
            <person name="Peter M."/>
            <person name="Pfister S."/>
            <person name="Riley R."/>
            <person name="Sitrit Y."/>
            <person name="Stielow J.B."/>
            <person name="Szollosi G."/>
            <person name="Zifcakova L."/>
            <person name="Stursova M."/>
            <person name="Spatafora J.W."/>
            <person name="Tedersoo L."/>
            <person name="Vaario L.M."/>
            <person name="Yamada A."/>
            <person name="Yan M."/>
            <person name="Wang P."/>
            <person name="Xu J."/>
            <person name="Bruns T."/>
            <person name="Baldrian P."/>
            <person name="Vilgalys R."/>
            <person name="Dunand C."/>
            <person name="Henrissat B."/>
            <person name="Grigoriev I.V."/>
            <person name="Hibbett D."/>
            <person name="Nagy L.G."/>
            <person name="Martin F.M."/>
        </authorList>
    </citation>
    <scope>NUCLEOTIDE SEQUENCE</scope>
    <source>
        <strain evidence="3">UH-Tt-Lm1</strain>
    </source>
</reference>
<dbReference type="Pfam" id="PF00266">
    <property type="entry name" value="Aminotran_5"/>
    <property type="match status" value="1"/>
</dbReference>
<sequence length="596" mass="65188">MPPICWCSSDAPASVARVGISGSSRRHPSLNPRPEARSVDTSSGPRSSSTSSHESQSTRLTTPYQTSPEDTKFDPDTSSGELKPQLRRSTSKQLLNFCKSLFHHDSNHAYALFLRAYPEYKLTRPVDALRQREYKRLRQSDEVYVDYMGASLYPESLIRYNSAFLRRTVLGNTHSISASSLQSAMCANEARSRVLAFFDAPAAEYTVIFTPNATGAIRLVGEAFPFGEESSFVLGMDSHNSINGIRQFALAKGARVGYIAPTSRGGMDESEAKSALKAYCPQSLSADPPCLFALTGLSNVTNSKNSLSLLTYASVLGYYTLLDAAALAPSSKISLRTTPVDAMAISFYKMFGFPTGVGCLVAKKSFLGQLKRPWFAGGTVDVVQVPGAGFTTAHEIHEQFEDGTINFASLAAVTRGLNILSRYINYLPLRLTALTHYLATSLTGMRHDVAGTPVARVVSRRPGVRPSEIGEQSDTGSTVSLIFLEPSGEMMPNSFVEYASTKHKISLRTGCMCNPGGAAAILGVQAEMDKFYSGITYEEFENIVGKELGVVRLSLGLASDFYDVHRVLRFVREVIACDVERKKLWLEWEPIKHHHA</sequence>
<comment type="caution">
    <text evidence="3">The sequence shown here is derived from an EMBL/GenBank/DDBJ whole genome shotgun (WGS) entry which is preliminary data.</text>
</comment>
<dbReference type="PANTHER" id="PTHR14237:SF80">
    <property type="entry name" value="MOLYBDENUM COFACTOR SULFURASE"/>
    <property type="match status" value="1"/>
</dbReference>
<dbReference type="InterPro" id="IPR015424">
    <property type="entry name" value="PyrdxlP-dep_Trfase"/>
</dbReference>
<keyword evidence="4" id="KW-1185">Reference proteome</keyword>
<feature type="region of interest" description="Disordered" evidence="1">
    <location>
        <begin position="18"/>
        <end position="86"/>
    </location>
</feature>